<accession>A0A660SC44</accession>
<dbReference type="EMBL" id="QNBC01000017">
    <property type="protein sequence ID" value="RKX67570.1"/>
    <property type="molecule type" value="Genomic_DNA"/>
</dbReference>
<evidence type="ECO:0000259" key="2">
    <source>
        <dbReference type="PROSITE" id="PS50125"/>
    </source>
</evidence>
<dbReference type="Pfam" id="PF00211">
    <property type="entry name" value="Guanylate_cyc"/>
    <property type="match status" value="1"/>
</dbReference>
<sequence>MPFNKKLWRINIILIPLFLLLAILSIKITFVQIIEFKTMDIESDILNKVHPVDDTDIVIVDIDDNSYQMLQKRFPWPRDYYARLVRNLRRAGAKEIVFDIEFDIPSDSLQDIRFAREIKKSGNVFLASKISYYEEGGVKYKSLIEPISVLKKASKAIGLVNIPYDPDGIVRHYFKRFTFNKVMIHSLAYSAFLNIRKDDSRDNSNLFYVIPPGAHGFFPTYSFWSVIDDSTFQIPETNVSFDVDAFYEYLKDGVFKNKIVFVGASLMELHDYVPCYYQTINRNKGLISGVEYHASALLNLLYERHISSINIILRLLIMIIMGLIVIKFFEKKNILLGSLSFVILLILLFALSFYTFVQLKANLFPVGISIFLISIYLFNLIFLSIELRKERMVIKRLFQYYVSKDVVNKLIRQPELVHLAGEMEILTVLFTDIEGFTTISEHLEPTLVTEILNEYLSIVTDIIIQNGGMIDKYEGDAVMSVFGAPLELENHAYSAVKAGISIVKAQDKIDELSKKFNIPQIKTRVGINSGEMLIGNLGTKTRLNYTVMGDSVNLGSRLESINKFYKTYLICSETTVKFIGKEALFRFIDKIIVKGKSEPISIYQPIELLTRFDEILLEKYAEGIKMYYKREFEKAINIFKTIFEETGDYVSYLYIGRCEKYIKNPPSHEWDGIEKFAFK</sequence>
<feature type="transmembrane region" description="Helical" evidence="1">
    <location>
        <begin position="336"/>
        <end position="357"/>
    </location>
</feature>
<dbReference type="InterPro" id="IPR050697">
    <property type="entry name" value="Adenylyl/Guanylyl_Cyclase_3/4"/>
</dbReference>
<dbReference type="GO" id="GO:0006171">
    <property type="term" value="P:cAMP biosynthetic process"/>
    <property type="evidence" value="ECO:0007669"/>
    <property type="project" value="TreeGrafter"/>
</dbReference>
<keyword evidence="1" id="KW-0472">Membrane</keyword>
<dbReference type="PANTHER" id="PTHR43081">
    <property type="entry name" value="ADENYLATE CYCLASE, TERMINAL-DIFFERENTIATION SPECIFIC-RELATED"/>
    <property type="match status" value="1"/>
</dbReference>
<feature type="domain" description="Guanylate cyclase" evidence="2">
    <location>
        <begin position="427"/>
        <end position="559"/>
    </location>
</feature>
<dbReference type="InterPro" id="IPR029787">
    <property type="entry name" value="Nucleotide_cyclase"/>
</dbReference>
<feature type="transmembrane region" description="Helical" evidence="1">
    <location>
        <begin position="363"/>
        <end position="385"/>
    </location>
</feature>
<dbReference type="SUPFAM" id="SSF55073">
    <property type="entry name" value="Nucleotide cyclase"/>
    <property type="match status" value="1"/>
</dbReference>
<dbReference type="PROSITE" id="PS50125">
    <property type="entry name" value="GUANYLATE_CYCLASE_2"/>
    <property type="match status" value="1"/>
</dbReference>
<dbReference type="Proteomes" id="UP000282321">
    <property type="component" value="Unassembled WGS sequence"/>
</dbReference>
<dbReference type="CDD" id="cd07302">
    <property type="entry name" value="CHD"/>
    <property type="match status" value="1"/>
</dbReference>
<dbReference type="SMART" id="SM01080">
    <property type="entry name" value="CHASE2"/>
    <property type="match status" value="1"/>
</dbReference>
<dbReference type="InterPro" id="IPR007890">
    <property type="entry name" value="CHASE2"/>
</dbReference>
<keyword evidence="1" id="KW-0812">Transmembrane</keyword>
<proteinExistence type="predicted"/>
<feature type="transmembrane region" description="Helical" evidence="1">
    <location>
        <begin position="12"/>
        <end position="34"/>
    </location>
</feature>
<dbReference type="InterPro" id="IPR001054">
    <property type="entry name" value="A/G_cyclase"/>
</dbReference>
<protein>
    <recommendedName>
        <fullName evidence="2">Guanylate cyclase domain-containing protein</fullName>
    </recommendedName>
</protein>
<evidence type="ECO:0000313" key="4">
    <source>
        <dbReference type="Proteomes" id="UP000282321"/>
    </source>
</evidence>
<dbReference type="GO" id="GO:0004016">
    <property type="term" value="F:adenylate cyclase activity"/>
    <property type="evidence" value="ECO:0007669"/>
    <property type="project" value="UniProtKB-ARBA"/>
</dbReference>
<dbReference type="Pfam" id="PF05226">
    <property type="entry name" value="CHASE2"/>
    <property type="match status" value="1"/>
</dbReference>
<evidence type="ECO:0000256" key="1">
    <source>
        <dbReference type="SAM" id="Phobius"/>
    </source>
</evidence>
<keyword evidence="1" id="KW-1133">Transmembrane helix</keyword>
<comment type="caution">
    <text evidence="3">The sequence shown here is derived from an EMBL/GenBank/DDBJ whole genome shotgun (WGS) entry which is preliminary data.</text>
</comment>
<dbReference type="SMART" id="SM00044">
    <property type="entry name" value="CYCc"/>
    <property type="match status" value="1"/>
</dbReference>
<reference evidence="3 4" key="1">
    <citation type="submission" date="2018-06" db="EMBL/GenBank/DDBJ databases">
        <title>Extensive metabolic versatility and redundancy in microbially diverse, dynamic hydrothermal sediments.</title>
        <authorList>
            <person name="Dombrowski N."/>
            <person name="Teske A."/>
            <person name="Baker B.J."/>
        </authorList>
    </citation>
    <scope>NUCLEOTIDE SEQUENCE [LARGE SCALE GENOMIC DNA]</scope>
    <source>
        <strain evidence="3">B35_G9</strain>
    </source>
</reference>
<dbReference type="AlphaFoldDB" id="A0A660SC44"/>
<dbReference type="PANTHER" id="PTHR43081:SF1">
    <property type="entry name" value="ADENYLATE CYCLASE, TERMINAL-DIFFERENTIATION SPECIFIC"/>
    <property type="match status" value="1"/>
</dbReference>
<dbReference type="Gene3D" id="3.30.70.1230">
    <property type="entry name" value="Nucleotide cyclase"/>
    <property type="match status" value="1"/>
</dbReference>
<feature type="transmembrane region" description="Helical" evidence="1">
    <location>
        <begin position="311"/>
        <end position="329"/>
    </location>
</feature>
<evidence type="ECO:0000313" key="3">
    <source>
        <dbReference type="EMBL" id="RKX67570.1"/>
    </source>
</evidence>
<name>A0A660SC44_UNCT6</name>
<organism evidence="3 4">
    <name type="scientific">candidate division TA06 bacterium</name>
    <dbReference type="NCBI Taxonomy" id="2250710"/>
    <lineage>
        <taxon>Bacteria</taxon>
        <taxon>Bacteria division TA06</taxon>
    </lineage>
</organism>
<gene>
    <name evidence="3" type="ORF">DRP44_02165</name>
</gene>
<dbReference type="GO" id="GO:0035556">
    <property type="term" value="P:intracellular signal transduction"/>
    <property type="evidence" value="ECO:0007669"/>
    <property type="project" value="InterPro"/>
</dbReference>